<dbReference type="GeneID" id="38136072"/>
<keyword evidence="1" id="KW-1133">Transmembrane helix</keyword>
<reference evidence="2 3" key="1">
    <citation type="submission" date="2018-07" db="EMBL/GenBank/DDBJ databases">
        <title>The genomes of Aspergillus section Nigri reveals drivers in fungal speciation.</title>
        <authorList>
            <consortium name="DOE Joint Genome Institute"/>
            <person name="Vesth T.C."/>
            <person name="Nybo J."/>
            <person name="Theobald S."/>
            <person name="Brandl J."/>
            <person name="Frisvad J.C."/>
            <person name="Nielsen K.F."/>
            <person name="Lyhne E.K."/>
            <person name="Kogle M.E."/>
            <person name="Kuo A."/>
            <person name="Riley R."/>
            <person name="Clum A."/>
            <person name="Nolan M."/>
            <person name="Lipzen A."/>
            <person name="Salamov A."/>
            <person name="Henrissat B."/>
            <person name="Wiebenga A."/>
            <person name="De vries R.P."/>
            <person name="Grigoriev I.V."/>
            <person name="Mortensen U.H."/>
            <person name="Andersen M.R."/>
            <person name="Baker S.E."/>
        </authorList>
    </citation>
    <scope>NUCLEOTIDE SEQUENCE [LARGE SCALE GENOMIC DNA]</scope>
    <source>
        <strain evidence="2 3">CBS 139.54b</strain>
    </source>
</reference>
<organism evidence="2 3">
    <name type="scientific">Aspergillus welwitschiae</name>
    <dbReference type="NCBI Taxonomy" id="1341132"/>
    <lineage>
        <taxon>Eukaryota</taxon>
        <taxon>Fungi</taxon>
        <taxon>Dikarya</taxon>
        <taxon>Ascomycota</taxon>
        <taxon>Pezizomycotina</taxon>
        <taxon>Eurotiomycetes</taxon>
        <taxon>Eurotiomycetidae</taxon>
        <taxon>Eurotiales</taxon>
        <taxon>Aspergillaceae</taxon>
        <taxon>Aspergillus</taxon>
        <taxon>Aspergillus subgen. Circumdati</taxon>
    </lineage>
</organism>
<feature type="transmembrane region" description="Helical" evidence="1">
    <location>
        <begin position="16"/>
        <end position="37"/>
    </location>
</feature>
<proteinExistence type="predicted"/>
<dbReference type="RefSeq" id="XP_026622019.1">
    <property type="nucleotide sequence ID" value="XM_026767716.1"/>
</dbReference>
<evidence type="ECO:0000256" key="1">
    <source>
        <dbReference type="SAM" id="Phobius"/>
    </source>
</evidence>
<dbReference type="AlphaFoldDB" id="A0A3F3PPZ0"/>
<evidence type="ECO:0000313" key="2">
    <source>
        <dbReference type="EMBL" id="RDH28997.1"/>
    </source>
</evidence>
<accession>A0A3F3PPZ0</accession>
<sequence>MRMNSRIDRSNPHKDGIWLAVCVPSGIVLLLVEYTVLNKLPATLHHILSRTIGTYICSLRNIYNSVPSTL</sequence>
<dbReference type="EMBL" id="KZ852071">
    <property type="protein sequence ID" value="RDH28997.1"/>
    <property type="molecule type" value="Genomic_DNA"/>
</dbReference>
<keyword evidence="3" id="KW-1185">Reference proteome</keyword>
<protein>
    <submittedName>
        <fullName evidence="2">Uncharacterized protein</fullName>
    </submittedName>
</protein>
<gene>
    <name evidence="2" type="ORF">BDQ94DRAFT_151182</name>
</gene>
<evidence type="ECO:0000313" key="3">
    <source>
        <dbReference type="Proteomes" id="UP000253729"/>
    </source>
</evidence>
<keyword evidence="1" id="KW-0812">Transmembrane</keyword>
<name>A0A3F3PPZ0_9EURO</name>
<keyword evidence="1" id="KW-0472">Membrane</keyword>
<dbReference type="Proteomes" id="UP000253729">
    <property type="component" value="Unassembled WGS sequence"/>
</dbReference>